<proteinExistence type="predicted"/>
<dbReference type="Proteomes" id="UP001367508">
    <property type="component" value="Unassembled WGS sequence"/>
</dbReference>
<comment type="caution">
    <text evidence="1">The sequence shown here is derived from an EMBL/GenBank/DDBJ whole genome shotgun (WGS) entry which is preliminary data.</text>
</comment>
<accession>A0AAN9PP88</accession>
<reference evidence="1 2" key="1">
    <citation type="submission" date="2024-01" db="EMBL/GenBank/DDBJ databases">
        <title>The genomes of 5 underutilized Papilionoideae crops provide insights into root nodulation and disease resistanc.</title>
        <authorList>
            <person name="Jiang F."/>
        </authorList>
    </citation>
    <scope>NUCLEOTIDE SEQUENCE [LARGE SCALE GENOMIC DNA]</scope>
    <source>
        <strain evidence="1">LVBAO_FW01</strain>
        <tissue evidence="1">Leaves</tissue>
    </source>
</reference>
<evidence type="ECO:0000313" key="1">
    <source>
        <dbReference type="EMBL" id="KAK7304772.1"/>
    </source>
</evidence>
<protein>
    <submittedName>
        <fullName evidence="1">Uncharacterized protein</fullName>
    </submittedName>
</protein>
<dbReference type="EMBL" id="JAYMYQ010000011">
    <property type="protein sequence ID" value="KAK7304772.1"/>
    <property type="molecule type" value="Genomic_DNA"/>
</dbReference>
<sequence length="159" mass="17459">MANKIKSLEAKFAKLVLADNEVMTAEGEIITLELDKKKEAFNIECKVMELLEVTMTSHLHQNLGVEAALDGVPVIVLVESDASHNSVSSEVTCAFLGFSMNPTKGLSIRLHGVRRHDPFHSLLEDVAQEITVDDKSADVIASKEVTQFLNSNLEEKVVL</sequence>
<organism evidence="1 2">
    <name type="scientific">Canavalia gladiata</name>
    <name type="common">Sword bean</name>
    <name type="synonym">Dolichos gladiatus</name>
    <dbReference type="NCBI Taxonomy" id="3824"/>
    <lineage>
        <taxon>Eukaryota</taxon>
        <taxon>Viridiplantae</taxon>
        <taxon>Streptophyta</taxon>
        <taxon>Embryophyta</taxon>
        <taxon>Tracheophyta</taxon>
        <taxon>Spermatophyta</taxon>
        <taxon>Magnoliopsida</taxon>
        <taxon>eudicotyledons</taxon>
        <taxon>Gunneridae</taxon>
        <taxon>Pentapetalae</taxon>
        <taxon>rosids</taxon>
        <taxon>fabids</taxon>
        <taxon>Fabales</taxon>
        <taxon>Fabaceae</taxon>
        <taxon>Papilionoideae</taxon>
        <taxon>50 kb inversion clade</taxon>
        <taxon>NPAAA clade</taxon>
        <taxon>indigoferoid/millettioid clade</taxon>
        <taxon>Phaseoleae</taxon>
        <taxon>Canavalia</taxon>
    </lineage>
</organism>
<gene>
    <name evidence="1" type="ORF">VNO77_42659</name>
</gene>
<evidence type="ECO:0000313" key="2">
    <source>
        <dbReference type="Proteomes" id="UP001367508"/>
    </source>
</evidence>
<dbReference type="AlphaFoldDB" id="A0AAN9PP88"/>
<keyword evidence="2" id="KW-1185">Reference proteome</keyword>
<name>A0AAN9PP88_CANGL</name>